<dbReference type="AlphaFoldDB" id="A0A2P9AIC0"/>
<dbReference type="InterPro" id="IPR002736">
    <property type="entry name" value="CitG"/>
</dbReference>
<protein>
    <submittedName>
        <fullName evidence="1">Triphosphoribosyl-dephospho-CoA protein</fullName>
    </submittedName>
</protein>
<dbReference type="GO" id="GO:0005524">
    <property type="term" value="F:ATP binding"/>
    <property type="evidence" value="ECO:0007669"/>
    <property type="project" value="InterPro"/>
</dbReference>
<name>A0A2P9AIC0_9HYPH</name>
<accession>A0A2P9AIC0</accession>
<evidence type="ECO:0000313" key="2">
    <source>
        <dbReference type="Proteomes" id="UP000245698"/>
    </source>
</evidence>
<reference evidence="2" key="1">
    <citation type="submission" date="2016-12" db="EMBL/GenBank/DDBJ databases">
        <authorList>
            <person name="Brunel B."/>
        </authorList>
    </citation>
    <scope>NUCLEOTIDE SEQUENCE [LARGE SCALE GENOMIC DNA]</scope>
</reference>
<dbReference type="EMBL" id="FUIG01000024">
    <property type="protein sequence ID" value="SJM30883.1"/>
    <property type="molecule type" value="Genomic_DNA"/>
</dbReference>
<gene>
    <name evidence="1" type="ORF">BQ8482_180110</name>
</gene>
<proteinExistence type="predicted"/>
<keyword evidence="2" id="KW-1185">Reference proteome</keyword>
<sequence length="289" mass="30875">MTNGMALSRERLRAAYKDACRMEIEALKPGNVHLFADGHGMSAAQFMTSAEVSSGPLTDPRLPVGQRMLEAVRATRLAVATNTNLGIILLAGPLLCAAEMAGARLHDNRLHDNVDAVLRAMSMDDTRAVFEAIVAAAPGGLGEAANDVRQEPKVHLLEAMREAADRDMIARQYVTCFGDVFGVGLAALEAALARGEGGMWPTVFAYMAFLAGFPDSHVVRNHGTDVADQTRQEALAVQAALHANDDETSRIRLLMALDRRLKADNVNPGTSADLTVATLLVHLLGVQLA</sequence>
<dbReference type="Pfam" id="PF01874">
    <property type="entry name" value="CitG"/>
    <property type="match status" value="1"/>
</dbReference>
<organism evidence="1 2">
    <name type="scientific">Mesorhizobium delmotii</name>
    <dbReference type="NCBI Taxonomy" id="1631247"/>
    <lineage>
        <taxon>Bacteria</taxon>
        <taxon>Pseudomonadati</taxon>
        <taxon>Pseudomonadota</taxon>
        <taxon>Alphaproteobacteria</taxon>
        <taxon>Hyphomicrobiales</taxon>
        <taxon>Phyllobacteriaceae</taxon>
        <taxon>Mesorhizobium</taxon>
    </lineage>
</organism>
<dbReference type="PANTHER" id="PTHR42280">
    <property type="entry name" value="CITG FAMILY PROTEIN"/>
    <property type="match status" value="1"/>
</dbReference>
<dbReference type="GO" id="GO:0046917">
    <property type="term" value="F:triphosphoribosyl-dephospho-CoA synthase activity"/>
    <property type="evidence" value="ECO:0007669"/>
    <property type="project" value="InterPro"/>
</dbReference>
<dbReference type="Gene3D" id="1.10.4200.10">
    <property type="entry name" value="Triphosphoribosyl-dephospho-CoA protein"/>
    <property type="match status" value="1"/>
</dbReference>
<dbReference type="Proteomes" id="UP000245698">
    <property type="component" value="Unassembled WGS sequence"/>
</dbReference>
<dbReference type="PANTHER" id="PTHR42280:SF1">
    <property type="entry name" value="CITG FAMILY PROTEIN"/>
    <property type="match status" value="1"/>
</dbReference>
<evidence type="ECO:0000313" key="1">
    <source>
        <dbReference type="EMBL" id="SJM30883.1"/>
    </source>
</evidence>
<dbReference type="RefSeq" id="WP_342210956.1">
    <property type="nucleotide sequence ID" value="NZ_FUIG01000024.1"/>
</dbReference>